<dbReference type="Pfam" id="PF20637">
    <property type="entry name" value="ATG5_HBR"/>
    <property type="match status" value="1"/>
</dbReference>
<feature type="domain" description="Autophagy protein ATG5 UblB" evidence="8">
    <location>
        <begin position="188"/>
        <end position="265"/>
    </location>
</feature>
<dbReference type="PANTHER" id="PTHR13040">
    <property type="entry name" value="AUTOPHAGY PROTEIN 5"/>
    <property type="match status" value="1"/>
</dbReference>
<proteinExistence type="inferred from homology"/>
<dbReference type="Pfam" id="PF04106">
    <property type="entry name" value="ATG5_UblB"/>
    <property type="match status" value="1"/>
</dbReference>
<dbReference type="GO" id="GO:0007033">
    <property type="term" value="P:vacuole organization"/>
    <property type="evidence" value="ECO:0007669"/>
    <property type="project" value="UniProtKB-ARBA"/>
</dbReference>
<dbReference type="InterPro" id="IPR042527">
    <property type="entry name" value="Atg5_UblA_dom_sf"/>
</dbReference>
<dbReference type="InterPro" id="IPR048318">
    <property type="entry name" value="ATG5_UblB"/>
</dbReference>
<dbReference type="GO" id="GO:0044233">
    <property type="term" value="C:mitochondria-associated endoplasmic reticulum membrane contact site"/>
    <property type="evidence" value="ECO:0007669"/>
    <property type="project" value="TreeGrafter"/>
</dbReference>
<dbReference type="Gene3D" id="3.10.20.90">
    <property type="entry name" value="Phosphatidylinositol 3-kinase Catalytic Subunit, Chain A, domain 1"/>
    <property type="match status" value="1"/>
</dbReference>
<dbReference type="EMBL" id="GGMS01006195">
    <property type="protein sequence ID" value="MBY75398.1"/>
    <property type="molecule type" value="Transcribed_RNA"/>
</dbReference>
<reference evidence="11" key="1">
    <citation type="submission" date="2018-04" db="EMBL/GenBank/DDBJ databases">
        <title>Transcriptome assembly of Sipha flava.</title>
        <authorList>
            <person name="Scully E.D."/>
            <person name="Geib S.M."/>
            <person name="Palmer N.A."/>
            <person name="Koch K."/>
            <person name="Bradshaw J."/>
            <person name="Heng-Moss T."/>
            <person name="Sarath G."/>
        </authorList>
    </citation>
    <scope>NUCLEOTIDE SEQUENCE</scope>
</reference>
<dbReference type="OrthoDB" id="272162at2759"/>
<evidence type="ECO:0000313" key="11">
    <source>
        <dbReference type="EMBL" id="MBY75398.1"/>
    </source>
</evidence>
<dbReference type="InterPro" id="IPR007239">
    <property type="entry name" value="Atg5"/>
</dbReference>
<dbReference type="InterPro" id="IPR048939">
    <property type="entry name" value="ATG5_UblA"/>
</dbReference>
<keyword evidence="4 7" id="KW-0832">Ubl conjugation</keyword>
<comment type="similarity">
    <text evidence="2 7">Belongs to the ATG5 family.</text>
</comment>
<comment type="subcellular location">
    <subcellularLocation>
        <location evidence="1 7">Preautophagosomal structure membrane</location>
        <topology evidence="1 7">Peripheral membrane protein</topology>
    </subcellularLocation>
</comment>
<reference evidence="13" key="2">
    <citation type="submission" date="2025-04" db="UniProtKB">
        <authorList>
            <consortium name="RefSeq"/>
        </authorList>
    </citation>
    <scope>IDENTIFICATION</scope>
    <source>
        <tissue evidence="13">Whole body</tissue>
    </source>
</reference>
<dbReference type="Gene3D" id="1.10.246.190">
    <property type="entry name" value="Autophagy protein Apg5, helix rich domain"/>
    <property type="match status" value="1"/>
</dbReference>
<evidence type="ECO:0000313" key="12">
    <source>
        <dbReference type="Proteomes" id="UP000694846"/>
    </source>
</evidence>
<dbReference type="AlphaFoldDB" id="A0A2S2QCE1"/>
<keyword evidence="12" id="KW-1185">Reference proteome</keyword>
<keyword evidence="3 7" id="KW-1017">Isopeptide bond</keyword>
<keyword evidence="5 7" id="KW-0072">Autophagy</keyword>
<evidence type="ECO:0000259" key="9">
    <source>
        <dbReference type="Pfam" id="PF20637"/>
    </source>
</evidence>
<dbReference type="Gene3D" id="3.10.20.620">
    <property type="match status" value="1"/>
</dbReference>
<dbReference type="GO" id="GO:0034727">
    <property type="term" value="P:piecemeal microautophagy of the nucleus"/>
    <property type="evidence" value="ECO:0007669"/>
    <property type="project" value="TreeGrafter"/>
</dbReference>
<dbReference type="GO" id="GO:0019776">
    <property type="term" value="F:Atg8-family ligase activity"/>
    <property type="evidence" value="ECO:0007669"/>
    <property type="project" value="TreeGrafter"/>
</dbReference>
<dbReference type="FunFam" id="3.10.20.620:FF:000001">
    <property type="entry name" value="Autophagy related 5"/>
    <property type="match status" value="1"/>
</dbReference>
<feature type="domain" description="Autophagy protein ATG5 alpha-helical bundle region" evidence="9">
    <location>
        <begin position="124"/>
        <end position="179"/>
    </location>
</feature>
<gene>
    <name evidence="11" type="primary">Atg5</name>
    <name evidence="13" type="synonym">LOC112684331</name>
    <name evidence="11" type="ORF">g.182973</name>
</gene>
<evidence type="ECO:0000259" key="10">
    <source>
        <dbReference type="Pfam" id="PF20638"/>
    </source>
</evidence>
<name>A0A2S2QCE1_9HEMI</name>
<evidence type="ECO:0000259" key="8">
    <source>
        <dbReference type="Pfam" id="PF04106"/>
    </source>
</evidence>
<dbReference type="InterPro" id="IPR042526">
    <property type="entry name" value="Atg5_HR"/>
</dbReference>
<evidence type="ECO:0000256" key="3">
    <source>
        <dbReference type="ARBA" id="ARBA00022499"/>
    </source>
</evidence>
<organism evidence="11">
    <name type="scientific">Sipha flava</name>
    <name type="common">yellow sugarcane aphid</name>
    <dbReference type="NCBI Taxonomy" id="143950"/>
    <lineage>
        <taxon>Eukaryota</taxon>
        <taxon>Metazoa</taxon>
        <taxon>Ecdysozoa</taxon>
        <taxon>Arthropoda</taxon>
        <taxon>Hexapoda</taxon>
        <taxon>Insecta</taxon>
        <taxon>Pterygota</taxon>
        <taxon>Neoptera</taxon>
        <taxon>Paraneoptera</taxon>
        <taxon>Hemiptera</taxon>
        <taxon>Sternorrhyncha</taxon>
        <taxon>Aphidomorpha</taxon>
        <taxon>Aphidoidea</taxon>
        <taxon>Aphididae</taxon>
        <taxon>Sipha</taxon>
    </lineage>
</organism>
<dbReference type="Proteomes" id="UP000694846">
    <property type="component" value="Unplaced"/>
</dbReference>
<dbReference type="GO" id="GO:0000422">
    <property type="term" value="P:autophagy of mitochondrion"/>
    <property type="evidence" value="ECO:0007669"/>
    <property type="project" value="TreeGrafter"/>
</dbReference>
<protein>
    <recommendedName>
        <fullName evidence="7">Autophagy protein 5</fullName>
    </recommendedName>
</protein>
<dbReference type="PANTHER" id="PTHR13040:SF2">
    <property type="entry name" value="AUTOPHAGY PROTEIN 5"/>
    <property type="match status" value="1"/>
</dbReference>
<accession>A0A2S2QCE1</accession>
<keyword evidence="6 7" id="KW-0472">Membrane</keyword>
<evidence type="ECO:0000256" key="2">
    <source>
        <dbReference type="ARBA" id="ARBA00006910"/>
    </source>
</evidence>
<evidence type="ECO:0000256" key="1">
    <source>
        <dbReference type="ARBA" id="ARBA00004623"/>
    </source>
</evidence>
<dbReference type="InterPro" id="IPR048940">
    <property type="entry name" value="ATG5_HBR"/>
</dbReference>
<sequence>MANDTEILSYLWNGKLAVCFQLDEQEIHGIQNPEPFYLMVPRMSYFPLVCDKVKKHFVKHVDPEKQEMEMWLEFKNVPLKWNNPIGVLYDLFTTNDNQVDLPWQITIHFDNFPEDQLIRCSCREAVESNFMSSMKEADMLKHRSQVFSTMQRHQHNQLWNGLLNDKFDQFWSENKKLMEPTEGNYFKYIPVHFYQSGSSVMTQTLVKSVSDDGNQITLGELIKLKYPLLDSPKIFTHGICIPKETPIQWMSEHLSYPDNFLHLFVV</sequence>
<comment type="subunit">
    <text evidence="7">Conjugated with ATG12.</text>
</comment>
<evidence type="ECO:0000313" key="13">
    <source>
        <dbReference type="RefSeq" id="XP_025411574.1"/>
    </source>
</evidence>
<dbReference type="GO" id="GO:0034045">
    <property type="term" value="C:phagophore assembly site membrane"/>
    <property type="evidence" value="ECO:0007669"/>
    <property type="project" value="UniProtKB-SubCell"/>
</dbReference>
<evidence type="ECO:0000256" key="4">
    <source>
        <dbReference type="ARBA" id="ARBA00022843"/>
    </source>
</evidence>
<feature type="domain" description="Autophagy protein ATG5 UblA" evidence="10">
    <location>
        <begin position="11"/>
        <end position="109"/>
    </location>
</feature>
<dbReference type="FunFam" id="1.10.246.190:FF:000001">
    <property type="entry name" value="Autophagy related 5"/>
    <property type="match status" value="1"/>
</dbReference>
<evidence type="ECO:0000256" key="5">
    <source>
        <dbReference type="ARBA" id="ARBA00023006"/>
    </source>
</evidence>
<evidence type="ECO:0000256" key="7">
    <source>
        <dbReference type="RuleBase" id="RU361202"/>
    </source>
</evidence>
<dbReference type="GO" id="GO:0061908">
    <property type="term" value="C:phagophore"/>
    <property type="evidence" value="ECO:0007669"/>
    <property type="project" value="TreeGrafter"/>
</dbReference>
<dbReference type="RefSeq" id="XP_025411574.1">
    <property type="nucleotide sequence ID" value="XM_025555789.1"/>
</dbReference>
<dbReference type="GO" id="GO:0005776">
    <property type="term" value="C:autophagosome"/>
    <property type="evidence" value="ECO:0007669"/>
    <property type="project" value="TreeGrafter"/>
</dbReference>
<dbReference type="GO" id="GO:0006995">
    <property type="term" value="P:cellular response to nitrogen starvation"/>
    <property type="evidence" value="ECO:0007669"/>
    <property type="project" value="TreeGrafter"/>
</dbReference>
<comment type="function">
    <text evidence="7">Involved in autophagic vesicle formation.</text>
</comment>
<dbReference type="GO" id="GO:0034274">
    <property type="term" value="C:Atg12-Atg5-Atg16 complex"/>
    <property type="evidence" value="ECO:0007669"/>
    <property type="project" value="TreeGrafter"/>
</dbReference>
<dbReference type="Pfam" id="PF20638">
    <property type="entry name" value="ATG5_UblA"/>
    <property type="match status" value="1"/>
</dbReference>
<evidence type="ECO:0000256" key="6">
    <source>
        <dbReference type="ARBA" id="ARBA00023136"/>
    </source>
</evidence>